<evidence type="ECO:0000256" key="1">
    <source>
        <dbReference type="SAM" id="MobiDB-lite"/>
    </source>
</evidence>
<reference evidence="4" key="2">
    <citation type="submission" date="2021-11" db="EMBL/GenBank/DDBJ databases">
        <authorList>
            <consortium name="Genoscope - CEA"/>
            <person name="William W."/>
        </authorList>
    </citation>
    <scope>NUCLEOTIDE SEQUENCE</scope>
</reference>
<protein>
    <recommendedName>
        <fullName evidence="2">Methyltransferase type 11 domain-containing protein</fullName>
    </recommendedName>
</protein>
<dbReference type="InterPro" id="IPR029063">
    <property type="entry name" value="SAM-dependent_MTases_sf"/>
</dbReference>
<dbReference type="SUPFAM" id="SSF53335">
    <property type="entry name" value="S-adenosyl-L-methionine-dependent methyltransferases"/>
    <property type="match status" value="1"/>
</dbReference>
<dbReference type="InterPro" id="IPR013216">
    <property type="entry name" value="Methyltransf_11"/>
</dbReference>
<dbReference type="Gene3D" id="1.25.40.10">
    <property type="entry name" value="Tetratricopeptide repeat domain"/>
    <property type="match status" value="2"/>
</dbReference>
<dbReference type="InterPro" id="IPR019734">
    <property type="entry name" value="TPR_rpt"/>
</dbReference>
<organism evidence="3">
    <name type="scientific">Pelagomonas calceolata</name>
    <dbReference type="NCBI Taxonomy" id="35677"/>
    <lineage>
        <taxon>Eukaryota</taxon>
        <taxon>Sar</taxon>
        <taxon>Stramenopiles</taxon>
        <taxon>Ochrophyta</taxon>
        <taxon>Pelagophyceae</taxon>
        <taxon>Pelagomonadales</taxon>
        <taxon>Pelagomonadaceae</taxon>
        <taxon>Pelagomonas</taxon>
    </lineage>
</organism>
<dbReference type="Gene3D" id="3.40.50.150">
    <property type="entry name" value="Vaccinia Virus protein VP39"/>
    <property type="match status" value="1"/>
</dbReference>
<dbReference type="EMBL" id="HBIW01018162">
    <property type="protein sequence ID" value="CAE0700196.1"/>
    <property type="molecule type" value="Transcribed_RNA"/>
</dbReference>
<name>A0A7S4A0L2_9STRA</name>
<dbReference type="CDD" id="cd02440">
    <property type="entry name" value="AdoMet_MTases"/>
    <property type="match status" value="1"/>
</dbReference>
<evidence type="ECO:0000259" key="2">
    <source>
        <dbReference type="Pfam" id="PF08241"/>
    </source>
</evidence>
<dbReference type="InterPro" id="IPR011990">
    <property type="entry name" value="TPR-like_helical_dom_sf"/>
</dbReference>
<dbReference type="Pfam" id="PF08241">
    <property type="entry name" value="Methyltransf_11"/>
    <property type="match status" value="1"/>
</dbReference>
<dbReference type="OrthoDB" id="66144at2759"/>
<evidence type="ECO:0000313" key="4">
    <source>
        <dbReference type="EMBL" id="CAH0368292.1"/>
    </source>
</evidence>
<dbReference type="Proteomes" id="UP000789595">
    <property type="component" value="Unassembled WGS sequence"/>
</dbReference>
<dbReference type="SUPFAM" id="SSF48452">
    <property type="entry name" value="TPR-like"/>
    <property type="match status" value="1"/>
</dbReference>
<dbReference type="SMART" id="SM00028">
    <property type="entry name" value="TPR"/>
    <property type="match status" value="5"/>
</dbReference>
<feature type="domain" description="Methyltransferase type 11" evidence="2">
    <location>
        <begin position="394"/>
        <end position="487"/>
    </location>
</feature>
<dbReference type="EMBL" id="CAKKNE010000002">
    <property type="protein sequence ID" value="CAH0368292.1"/>
    <property type="molecule type" value="Genomic_DNA"/>
</dbReference>
<keyword evidence="5" id="KW-1185">Reference proteome</keyword>
<dbReference type="Pfam" id="PF13176">
    <property type="entry name" value="TPR_7"/>
    <property type="match status" value="1"/>
</dbReference>
<proteinExistence type="predicted"/>
<evidence type="ECO:0000313" key="3">
    <source>
        <dbReference type="EMBL" id="CAE0700196.1"/>
    </source>
</evidence>
<feature type="region of interest" description="Disordered" evidence="1">
    <location>
        <begin position="1"/>
        <end position="26"/>
    </location>
</feature>
<gene>
    <name evidence="3" type="ORF">PCAL00307_LOCUS15632</name>
    <name evidence="4" type="ORF">PECAL_2P13520</name>
</gene>
<reference evidence="3" key="1">
    <citation type="submission" date="2021-01" db="EMBL/GenBank/DDBJ databases">
        <authorList>
            <person name="Corre E."/>
            <person name="Pelletier E."/>
            <person name="Niang G."/>
            <person name="Scheremetjew M."/>
            <person name="Finn R."/>
            <person name="Kale V."/>
            <person name="Holt S."/>
            <person name="Cochrane G."/>
            <person name="Meng A."/>
            <person name="Brown T."/>
            <person name="Cohen L."/>
        </authorList>
    </citation>
    <scope>NUCLEOTIDE SEQUENCE</scope>
    <source>
        <strain evidence="3">CCMP1756</strain>
    </source>
</reference>
<accession>A0A7S4A0L2</accession>
<dbReference type="AlphaFoldDB" id="A0A7S4A0L2"/>
<sequence length="578" mass="61865">MAKGNLKKSARKERRQSVQTAPPPPPRPWLGGELFWSAVFVIGLACVPTTFYGGSRTREAYVLRAEELFSDGAFSEAAAAYRRAVAVEETPDGHVFLAETLVRVKRLREAVAHYERAAALYDDPRERAAALASAARLHVERGSVERAVSAYARVLKLGANATKPDATRAADAADAHVLLAARLLAGGTRRHVKAAAAHLRRAVARAPGLAAAHALLADAYRDLARPGPAAKALEKVVARRPRDAAALAALGGARLELARFGEALGSYRAAAAMAPAAKDIGYALAALGGAGLAATKEFGYRAPVAYVERLFDLRARRRLLREEDDSWDSTSETIAQLAPNSTDEDDDRPLAKTDLFDHAHGLLFDDRLPKAHVKAIASALQVNLTESSPWLDVLELGCGSGALGPLLRGVANRLHCVDASAVSLEFAASTNTYDDLERGDFATNIRNASPGSVDLVVAVDAVPYVGDLGDLLHAMARALRPGGLAVFNADVLDDDVSMFASDSVRETFKLKFTGRWQHRVKYVKAQAKGKGLLLDAHAGVEKLRAESLLGWHAKSKEVVRLDAVSFVDTAVFAFRKSA</sequence>
<feature type="compositionally biased region" description="Basic residues" evidence="1">
    <location>
        <begin position="1"/>
        <end position="14"/>
    </location>
</feature>
<dbReference type="GO" id="GO:0008757">
    <property type="term" value="F:S-adenosylmethionine-dependent methyltransferase activity"/>
    <property type="evidence" value="ECO:0007669"/>
    <property type="project" value="InterPro"/>
</dbReference>
<evidence type="ECO:0000313" key="5">
    <source>
        <dbReference type="Proteomes" id="UP000789595"/>
    </source>
</evidence>